<proteinExistence type="predicted"/>
<sequence>MNRQILFHADLKNISLLQNFIKINNILINKLSSVVHNNYYISTCMAYLKKLFLILFCMHVPKKANKYVKNISLAEKQQKEETSPSEQRPAYNLIDLLEELDILSISNKDEVEKRRKETTQETRLLGNIDLGYGKLGEGIKHENLQEELGNRLFGNEQPGYGKMEYEVLSDDKIVYENIQHDLLKTIEDDDEMLKGTERKDNIDILRTPGRGEYNMWSTSGLGFYELYDGSRLGRPELLGRNLWGNYDLFGGGQAKCEEEKELMGAAGGRYVEEEVQGAVGGRNVDEEVEGAVGGRNVDEEVEGAVGGRNVEEYEGTYKDEKYKYSQYRGDSHKGKYVEKRDNISFMPRLRTWRPRDRGEGQSTENVIYISDSSKGAIPKQHRSVKYNKKDQEDIPGDLGEEYEEDDEEEEEQKKKAQKNRDLGKKNIYKFEESLSYIISDKSIYISNDDIDEFRNVIITSKDINQKFDFTLIENYLGLGISTKEDVEKMNVKYPLYRGEKINFKNLRNPFRIEHPYLKEMESLYVSEILFFDDYLDMDLFSFLSEQVVGNLTLQKILIIFKNEGIKYLHFSEDTLKYVNFNYPDFNLYKCMNLYKKNYVDRDEKDICDFSNEDFPLIKENNKRIRAILLDLKRRSLNRNMTKGEKQLLKSIIFEQKKTYSLIRKILSNFTLITNKIRRDYSNILSNISSNGTLLPRDGFLLQSAYYILNYCLSIVKPFYDKIQKNEQYNYNEIARLSGMINSLINVLEFIEHNSALYNDLLDRCKCLQSFYPRVDSEQGLVKFYRYVIAKIEVMALVYDIHIILSKMNKCEMLIKEYERYKFPSYHRLLVNNEILLNDAERILFENN</sequence>
<dbReference type="EMBL" id="GG665042">
    <property type="protein sequence ID" value="KNG75287.1"/>
    <property type="molecule type" value="Genomic_DNA"/>
</dbReference>
<gene>
    <name evidence="2" type="ORF">PFMG_01422</name>
</gene>
<reference evidence="3" key="1">
    <citation type="submission" date="2015-07" db="EMBL/GenBank/DDBJ databases">
        <title>Annotation of Plasmodium falciparum IGH-CR14.</title>
        <authorList>
            <consortium name="The Broad Institute Genome Sequencing Platform"/>
            <person name="Volkman S.K."/>
            <person name="Neafsey D.E."/>
            <person name="Dash A.P."/>
            <person name="Chitnis C.E."/>
            <person name="Hartl D.L."/>
            <person name="Young S.K."/>
            <person name="Zeng Q."/>
            <person name="Koehrsen M."/>
            <person name="Alvarado L."/>
            <person name="Berlin A."/>
            <person name="Borenstein D."/>
            <person name="Chapman S.B."/>
            <person name="Chen Z."/>
            <person name="Engels R."/>
            <person name="Freedman E."/>
            <person name="Gellesch M."/>
            <person name="Goldberg J."/>
            <person name="Griggs A."/>
            <person name="Gujja S."/>
            <person name="Heilman E.R."/>
            <person name="Heiman D.I."/>
            <person name="Howarth C."/>
            <person name="Jen D."/>
            <person name="Larson L."/>
            <person name="Mehta T."/>
            <person name="Neiman D."/>
            <person name="Park D."/>
            <person name="Pearson M."/>
            <person name="Roberts A."/>
            <person name="Saif S."/>
            <person name="Shea T."/>
            <person name="Shenoy N."/>
            <person name="Sisk P."/>
            <person name="Stolte C."/>
            <person name="Sykes S."/>
            <person name="Walk T."/>
            <person name="White J."/>
            <person name="Yandava C."/>
            <person name="Haas B."/>
            <person name="Henn M.R."/>
            <person name="Nusbaum C."/>
            <person name="Birren B."/>
        </authorList>
    </citation>
    <scope>NUCLEOTIDE SEQUENCE [LARGE SCALE GENOMIC DNA]</scope>
    <source>
        <strain evidence="3">IGH-CR14</strain>
    </source>
</reference>
<evidence type="ECO:0000256" key="1">
    <source>
        <dbReference type="SAM" id="MobiDB-lite"/>
    </source>
</evidence>
<feature type="region of interest" description="Disordered" evidence="1">
    <location>
        <begin position="352"/>
        <end position="418"/>
    </location>
</feature>
<dbReference type="Proteomes" id="UP000054562">
    <property type="component" value="Unassembled WGS sequence"/>
</dbReference>
<evidence type="ECO:0000313" key="3">
    <source>
        <dbReference type="Proteomes" id="UP000054562"/>
    </source>
</evidence>
<protein>
    <recommendedName>
        <fullName evidence="4">KELT protein</fullName>
    </recommendedName>
</protein>
<name>A0A0L1I704_PLAFA</name>
<feature type="compositionally biased region" description="Acidic residues" evidence="1">
    <location>
        <begin position="393"/>
        <end position="410"/>
    </location>
</feature>
<evidence type="ECO:0000313" key="2">
    <source>
        <dbReference type="EMBL" id="KNG75287.1"/>
    </source>
</evidence>
<evidence type="ECO:0008006" key="4">
    <source>
        <dbReference type="Google" id="ProtNLM"/>
    </source>
</evidence>
<organism evidence="2 3">
    <name type="scientific">Plasmodium falciparum IGH-CR14</name>
    <dbReference type="NCBI Taxonomy" id="580059"/>
    <lineage>
        <taxon>Eukaryota</taxon>
        <taxon>Sar</taxon>
        <taxon>Alveolata</taxon>
        <taxon>Apicomplexa</taxon>
        <taxon>Aconoidasida</taxon>
        <taxon>Haemosporida</taxon>
        <taxon>Plasmodiidae</taxon>
        <taxon>Plasmodium</taxon>
        <taxon>Plasmodium (Laverania)</taxon>
    </lineage>
</organism>
<dbReference type="AlphaFoldDB" id="A0A0L1I704"/>
<accession>A0A0L1I704</accession>
<reference evidence="3" key="2">
    <citation type="submission" date="2015-07" db="EMBL/GenBank/DDBJ databases">
        <title>The genome sequence of Plasmodium falciparum IGH-CR14.</title>
        <authorList>
            <consortium name="The Broad Institute Genome Sequencing Platform"/>
            <person name="Volkman S.K."/>
            <person name="Neafsey D.E."/>
            <person name="Dash A.P."/>
            <person name="Chitnis C.E."/>
            <person name="Hartl D.L."/>
            <person name="Young S.K."/>
            <person name="Kodira C.D."/>
            <person name="Zeng Q."/>
            <person name="Koehrsen M."/>
            <person name="Godfrey P."/>
            <person name="Alvarado L."/>
            <person name="Berlin A."/>
            <person name="Borenstein D."/>
            <person name="Chen Z."/>
            <person name="Engels R."/>
            <person name="Freedman E."/>
            <person name="Gellesch M."/>
            <person name="Goldberg J."/>
            <person name="Griggs A."/>
            <person name="Gujja S."/>
            <person name="Heiman D."/>
            <person name="Hepburn T."/>
            <person name="Howarth C."/>
            <person name="Jen D."/>
            <person name="Larson L."/>
            <person name="Lewis B."/>
            <person name="Mehta T."/>
            <person name="Park D."/>
            <person name="Pearson M."/>
            <person name="Roberts A."/>
            <person name="Saif S."/>
            <person name="Shea T."/>
            <person name="Shenoy N."/>
            <person name="Sisk P."/>
            <person name="Stolte C."/>
            <person name="Sykes S."/>
            <person name="Walk T."/>
            <person name="White J."/>
            <person name="Yandava C."/>
            <person name="Wirth D.F."/>
            <person name="Nusbaum C."/>
            <person name="Birren B."/>
        </authorList>
    </citation>
    <scope>NUCLEOTIDE SEQUENCE [LARGE SCALE GENOMIC DNA]</scope>
    <source>
        <strain evidence="3">IGH-CR14</strain>
    </source>
</reference>
<dbReference type="OrthoDB" id="376180at2759"/>
<feature type="compositionally biased region" description="Polar residues" evidence="1">
    <location>
        <begin position="360"/>
        <end position="373"/>
    </location>
</feature>